<dbReference type="GO" id="GO:0008615">
    <property type="term" value="P:pyridoxine biosynthetic process"/>
    <property type="evidence" value="ECO:0007669"/>
    <property type="project" value="UniProtKB-UniRule"/>
</dbReference>
<feature type="binding site" evidence="9">
    <location>
        <position position="70"/>
    </location>
    <ligand>
        <name>substrate</name>
    </ligand>
</feature>
<dbReference type="PIRSF" id="PIRSF000190">
    <property type="entry name" value="Pyd_amn-ph_oxd"/>
    <property type="match status" value="1"/>
</dbReference>
<dbReference type="PROSITE" id="PS01064">
    <property type="entry name" value="PYRIDOX_OXIDASE"/>
    <property type="match status" value="1"/>
</dbReference>
<protein>
    <recommendedName>
        <fullName evidence="9">Pyridoxine/pyridoxamine 5'-phosphate oxidase</fullName>
        <ecNumber evidence="9">1.4.3.5</ecNumber>
    </recommendedName>
    <alternativeName>
        <fullName evidence="9">PNP/PMP oxidase</fullName>
        <shortName evidence="9">PNPOx</shortName>
    </alternativeName>
    <alternativeName>
        <fullName evidence="9">Pyridoxal 5'-phosphate synthase</fullName>
    </alternativeName>
</protein>
<feature type="binding site" evidence="9 10">
    <location>
        <begin position="144"/>
        <end position="145"/>
    </location>
    <ligand>
        <name>FMN</name>
        <dbReference type="ChEBI" id="CHEBI:58210"/>
    </ligand>
</feature>
<dbReference type="FunFam" id="2.30.110.10:FF:000005">
    <property type="entry name" value="NAD(P)H-hydrate epimerase"/>
    <property type="match status" value="1"/>
</dbReference>
<feature type="binding site" evidence="9 10">
    <location>
        <begin position="65"/>
        <end position="70"/>
    </location>
    <ligand>
        <name>FMN</name>
        <dbReference type="ChEBI" id="CHEBI:58210"/>
    </ligand>
</feature>
<dbReference type="UniPathway" id="UPA01068">
    <property type="reaction ID" value="UER00304"/>
</dbReference>
<comment type="catalytic activity">
    <reaction evidence="9">
        <text>pyridoxine 5'-phosphate + O2 = pyridoxal 5'-phosphate + H2O2</text>
        <dbReference type="Rhea" id="RHEA:15149"/>
        <dbReference type="ChEBI" id="CHEBI:15379"/>
        <dbReference type="ChEBI" id="CHEBI:16240"/>
        <dbReference type="ChEBI" id="CHEBI:58589"/>
        <dbReference type="ChEBI" id="CHEBI:597326"/>
        <dbReference type="EC" id="1.4.3.5"/>
    </reaction>
</comment>
<dbReference type="STRING" id="332977.SAMN05421740_10271"/>
<evidence type="ECO:0000256" key="1">
    <source>
        <dbReference type="ARBA" id="ARBA00004738"/>
    </source>
</evidence>
<comment type="subunit">
    <text evidence="4 9">Homodimer.</text>
</comment>
<keyword evidence="7 9" id="KW-0560">Oxidoreductase</keyword>
<dbReference type="OrthoDB" id="9780392at2"/>
<feature type="binding site" evidence="9 10">
    <location>
        <position position="87"/>
    </location>
    <ligand>
        <name>FMN</name>
        <dbReference type="ChEBI" id="CHEBI:58210"/>
    </ligand>
</feature>
<feature type="binding site" evidence="9">
    <location>
        <position position="127"/>
    </location>
    <ligand>
        <name>substrate</name>
    </ligand>
</feature>
<gene>
    <name evidence="9" type="primary">pdxH</name>
    <name evidence="13" type="ORF">SAMN05421740_10271</name>
</gene>
<feature type="binding site" evidence="9 10">
    <location>
        <position position="190"/>
    </location>
    <ligand>
        <name>FMN</name>
        <dbReference type="ChEBI" id="CHEBI:58210"/>
    </ligand>
</feature>
<evidence type="ECO:0000256" key="4">
    <source>
        <dbReference type="ARBA" id="ARBA00011738"/>
    </source>
</evidence>
<sequence>MTLKQTDMAAIRVEYEMGQLNEDGILPDAIAQFRKWFDEAIERQVMEPNAMTLSTVSTTGRPSSRIVLLKQLDDSGFGFFTNYQSQKGMELATNPYAALLFFWPELQRQVRVAGRVEKMSAALSETYFQSRPKGNKLGSVASPQSQEIAGRDVLDAHLAQLEAQYQDTEYIPRPTHWGGYWLVPDSLEFWQGGRSRLHDRLVYEKQGEHWTIKRLAP</sequence>
<feature type="binding site" evidence="9">
    <location>
        <begin position="196"/>
        <end position="198"/>
    </location>
    <ligand>
        <name>substrate</name>
    </ligand>
</feature>
<dbReference type="Gene3D" id="2.30.110.10">
    <property type="entry name" value="Electron Transport, Fmn-binding Protein, Chain A"/>
    <property type="match status" value="1"/>
</dbReference>
<evidence type="ECO:0000256" key="2">
    <source>
        <dbReference type="ARBA" id="ARBA00005037"/>
    </source>
</evidence>
<dbReference type="InterPro" id="IPR019576">
    <property type="entry name" value="Pyridoxamine_oxidase_dimer_C"/>
</dbReference>
<keyword evidence="5 9" id="KW-0285">Flavoprotein</keyword>
<evidence type="ECO:0000256" key="6">
    <source>
        <dbReference type="ARBA" id="ARBA00022643"/>
    </source>
</evidence>
<feature type="binding site" evidence="9 10">
    <location>
        <position position="200"/>
    </location>
    <ligand>
        <name>FMN</name>
        <dbReference type="ChEBI" id="CHEBI:58210"/>
    </ligand>
</feature>
<dbReference type="InterPro" id="IPR011576">
    <property type="entry name" value="Pyridox_Oxase_N"/>
</dbReference>
<dbReference type="NCBIfam" id="NF004231">
    <property type="entry name" value="PRK05679.1"/>
    <property type="match status" value="1"/>
</dbReference>
<evidence type="ECO:0000256" key="7">
    <source>
        <dbReference type="ARBA" id="ARBA00023002"/>
    </source>
</evidence>
<name>A0A1H7I1H7_9SPHI</name>
<evidence type="ECO:0000256" key="8">
    <source>
        <dbReference type="ARBA" id="ARBA00023096"/>
    </source>
</evidence>
<evidence type="ECO:0000259" key="11">
    <source>
        <dbReference type="Pfam" id="PF01243"/>
    </source>
</evidence>
<comment type="function">
    <text evidence="9">Catalyzes the oxidation of either pyridoxine 5'-phosphate (PNP) or pyridoxamine 5'-phosphate (PMP) into pyridoxal 5'-phosphate (PLP).</text>
</comment>
<dbReference type="Pfam" id="PF10590">
    <property type="entry name" value="PNP_phzG_C"/>
    <property type="match status" value="1"/>
</dbReference>
<comment type="caution">
    <text evidence="9">Lacks conserved residue(s) required for the propagation of feature annotation.</text>
</comment>
<comment type="pathway">
    <text evidence="1 9">Cofactor metabolism; pyridoxal 5'-phosphate salvage; pyridoxal 5'-phosphate from pyridoxamine 5'-phosphate: step 1/1.</text>
</comment>
<feature type="binding site" evidence="9">
    <location>
        <position position="131"/>
    </location>
    <ligand>
        <name>substrate</name>
    </ligand>
</feature>
<dbReference type="Pfam" id="PF01243">
    <property type="entry name" value="PNPOx_N"/>
    <property type="match status" value="1"/>
</dbReference>
<dbReference type="GO" id="GO:0010181">
    <property type="term" value="F:FMN binding"/>
    <property type="evidence" value="ECO:0007669"/>
    <property type="project" value="UniProtKB-UniRule"/>
</dbReference>
<feature type="binding site" evidence="9 10">
    <location>
        <begin position="80"/>
        <end position="81"/>
    </location>
    <ligand>
        <name>FMN</name>
        <dbReference type="ChEBI" id="CHEBI:58210"/>
    </ligand>
</feature>
<evidence type="ECO:0000256" key="9">
    <source>
        <dbReference type="HAMAP-Rule" id="MF_01629"/>
    </source>
</evidence>
<accession>A0A1H7I1H7</accession>
<comment type="pathway">
    <text evidence="2 9">Cofactor metabolism; pyridoxal 5'-phosphate salvage; pyridoxal 5'-phosphate from pyridoxine 5'-phosphate: step 1/1.</text>
</comment>
<feature type="domain" description="Pyridoxamine 5'-phosphate oxidase N-terminal" evidence="11">
    <location>
        <begin position="37"/>
        <end position="163"/>
    </location>
</feature>
<organism evidence="13 14">
    <name type="scientific">Parapedobacter koreensis</name>
    <dbReference type="NCBI Taxonomy" id="332977"/>
    <lineage>
        <taxon>Bacteria</taxon>
        <taxon>Pseudomonadati</taxon>
        <taxon>Bacteroidota</taxon>
        <taxon>Sphingobacteriia</taxon>
        <taxon>Sphingobacteriales</taxon>
        <taxon>Sphingobacteriaceae</taxon>
        <taxon>Parapedobacter</taxon>
    </lineage>
</organism>
<dbReference type="AlphaFoldDB" id="A0A1H7I1H7"/>
<keyword evidence="6 9" id="KW-0288">FMN</keyword>
<proteinExistence type="inferred from homology"/>
<evidence type="ECO:0000313" key="14">
    <source>
        <dbReference type="Proteomes" id="UP000198916"/>
    </source>
</evidence>
<comment type="similarity">
    <text evidence="3 9">Belongs to the pyridoxamine 5'-phosphate oxidase family.</text>
</comment>
<evidence type="ECO:0000256" key="10">
    <source>
        <dbReference type="PIRSR" id="PIRSR000190-2"/>
    </source>
</evidence>
<dbReference type="EC" id="1.4.3.5" evidence="9"/>
<dbReference type="InterPro" id="IPR012349">
    <property type="entry name" value="Split_barrel_FMN-bd"/>
</dbReference>
<dbReference type="SUPFAM" id="SSF50475">
    <property type="entry name" value="FMN-binding split barrel"/>
    <property type="match status" value="1"/>
</dbReference>
<dbReference type="Proteomes" id="UP000198916">
    <property type="component" value="Unassembled WGS sequence"/>
</dbReference>
<comment type="cofactor">
    <cofactor evidence="9 10">
        <name>FMN</name>
        <dbReference type="ChEBI" id="CHEBI:58210"/>
    </cofactor>
    <text evidence="9 10">Binds 1 FMN per subunit.</text>
</comment>
<dbReference type="NCBIfam" id="TIGR00558">
    <property type="entry name" value="pdxH"/>
    <property type="match status" value="1"/>
</dbReference>
<evidence type="ECO:0000259" key="12">
    <source>
        <dbReference type="Pfam" id="PF10590"/>
    </source>
</evidence>
<dbReference type="InterPro" id="IPR019740">
    <property type="entry name" value="Pyridox_Oxase_CS"/>
</dbReference>
<dbReference type="PANTHER" id="PTHR10851:SF0">
    <property type="entry name" value="PYRIDOXINE-5'-PHOSPHATE OXIDASE"/>
    <property type="match status" value="1"/>
</dbReference>
<feature type="binding site" evidence="9 10">
    <location>
        <position position="109"/>
    </location>
    <ligand>
        <name>FMN</name>
        <dbReference type="ChEBI" id="CHEBI:58210"/>
    </ligand>
</feature>
<comment type="catalytic activity">
    <reaction evidence="9">
        <text>pyridoxamine 5'-phosphate + O2 + H2O = pyridoxal 5'-phosphate + H2O2 + NH4(+)</text>
        <dbReference type="Rhea" id="RHEA:15817"/>
        <dbReference type="ChEBI" id="CHEBI:15377"/>
        <dbReference type="ChEBI" id="CHEBI:15379"/>
        <dbReference type="ChEBI" id="CHEBI:16240"/>
        <dbReference type="ChEBI" id="CHEBI:28938"/>
        <dbReference type="ChEBI" id="CHEBI:58451"/>
        <dbReference type="ChEBI" id="CHEBI:597326"/>
        <dbReference type="EC" id="1.4.3.5"/>
    </reaction>
</comment>
<dbReference type="PANTHER" id="PTHR10851">
    <property type="entry name" value="PYRIDOXINE-5-PHOSPHATE OXIDASE"/>
    <property type="match status" value="1"/>
</dbReference>
<keyword evidence="14" id="KW-1185">Reference proteome</keyword>
<feature type="domain" description="Pyridoxine 5'-phosphate oxidase dimerisation C-terminal" evidence="12">
    <location>
        <begin position="177"/>
        <end position="217"/>
    </location>
</feature>
<dbReference type="GO" id="GO:0004733">
    <property type="term" value="F:pyridoxamine phosphate oxidase activity"/>
    <property type="evidence" value="ECO:0007669"/>
    <property type="project" value="UniProtKB-UniRule"/>
</dbReference>
<evidence type="ECO:0000313" key="13">
    <source>
        <dbReference type="EMBL" id="SEK55687.1"/>
    </source>
</evidence>
<keyword evidence="8 9" id="KW-0664">Pyridoxine biosynthesis</keyword>
<dbReference type="EMBL" id="FNZR01000002">
    <property type="protein sequence ID" value="SEK55687.1"/>
    <property type="molecule type" value="Genomic_DNA"/>
</dbReference>
<dbReference type="InterPro" id="IPR000659">
    <property type="entry name" value="Pyridox_Oxase"/>
</dbReference>
<dbReference type="RefSeq" id="WP_090603117.1">
    <property type="nucleotide sequence ID" value="NZ_FNZR01000002.1"/>
</dbReference>
<evidence type="ECO:0000256" key="3">
    <source>
        <dbReference type="ARBA" id="ARBA00007301"/>
    </source>
</evidence>
<reference evidence="14" key="1">
    <citation type="submission" date="2016-10" db="EMBL/GenBank/DDBJ databases">
        <authorList>
            <person name="Varghese N."/>
            <person name="Submissions S."/>
        </authorList>
    </citation>
    <scope>NUCLEOTIDE SEQUENCE [LARGE SCALE GENOMIC DNA]</scope>
    <source>
        <strain evidence="14">Jip14</strain>
    </source>
</reference>
<dbReference type="HAMAP" id="MF_01629">
    <property type="entry name" value="PdxH"/>
    <property type="match status" value="1"/>
</dbReference>
<evidence type="ECO:0000256" key="5">
    <source>
        <dbReference type="ARBA" id="ARBA00022630"/>
    </source>
</evidence>